<organism evidence="3 4">
    <name type="scientific">Flavivirga rizhaonensis</name>
    <dbReference type="NCBI Taxonomy" id="2559571"/>
    <lineage>
        <taxon>Bacteria</taxon>
        <taxon>Pseudomonadati</taxon>
        <taxon>Bacteroidota</taxon>
        <taxon>Flavobacteriia</taxon>
        <taxon>Flavobacteriales</taxon>
        <taxon>Flavobacteriaceae</taxon>
        <taxon>Flavivirga</taxon>
    </lineage>
</organism>
<reference evidence="3 4" key="1">
    <citation type="submission" date="2019-04" db="EMBL/GenBank/DDBJ databases">
        <authorList>
            <person name="Liu A."/>
        </authorList>
    </citation>
    <scope>NUCLEOTIDE SEQUENCE [LARGE SCALE GENOMIC DNA]</scope>
    <source>
        <strain evidence="3 4">RZ03</strain>
    </source>
</reference>
<dbReference type="Gene3D" id="3.30.565.10">
    <property type="entry name" value="Histidine kinase-like ATPase, C-terminal domain"/>
    <property type="match status" value="1"/>
</dbReference>
<keyword evidence="2" id="KW-0472">Membrane</keyword>
<dbReference type="RefSeq" id="WP_135877836.1">
    <property type="nucleotide sequence ID" value="NZ_SRSO01000020.1"/>
</dbReference>
<keyword evidence="4" id="KW-1185">Reference proteome</keyword>
<keyword evidence="1" id="KW-0175">Coiled coil</keyword>
<keyword evidence="2" id="KW-1133">Transmembrane helix</keyword>
<gene>
    <name evidence="3" type="ORF">EM932_14100</name>
</gene>
<evidence type="ECO:0000256" key="1">
    <source>
        <dbReference type="SAM" id="Coils"/>
    </source>
</evidence>
<dbReference type="Gene3D" id="1.25.40.10">
    <property type="entry name" value="Tetratricopeptide repeat domain"/>
    <property type="match status" value="1"/>
</dbReference>
<dbReference type="OrthoDB" id="943406at2"/>
<feature type="coiled-coil region" evidence="1">
    <location>
        <begin position="376"/>
        <end position="405"/>
    </location>
</feature>
<comment type="caution">
    <text evidence="3">The sequence shown here is derived from an EMBL/GenBank/DDBJ whole genome shotgun (WGS) entry which is preliminary data.</text>
</comment>
<keyword evidence="2" id="KW-0812">Transmembrane</keyword>
<dbReference type="InterPro" id="IPR011990">
    <property type="entry name" value="TPR-like_helical_dom_sf"/>
</dbReference>
<evidence type="ECO:0000256" key="2">
    <source>
        <dbReference type="SAM" id="Phobius"/>
    </source>
</evidence>
<proteinExistence type="predicted"/>
<sequence length="623" mass="72220">MNKDITLLSKIDSLINQSNNRSLNDSVRFSHTIKAKKLAEKHHIDSLVAKSLFQLVKLSYPLKPKDSFLHYYPLSLNFSKLIKDTLHIAQTHSFTAYFYQKHQIIDSAYHHYYQGSKYFKFLKNNYQTGKMLLNMAIIQKNKRDYKGSEEVTRQALEYLSKTNNKLYIGSAYNNLGITNNELKKLSVSIKYHKKALALLKTLKDKPILTVESINNIIVAYKNNGDFDNAFTYFDSIQPYKKLLEEHPIVKARVLDNMSHTRLLSGNTENVLKDMEEALSIRKRKNHLTGIMISLLHLSEYYHFINNPEKSFQYALEAKKLSGDYQNQRDVLNALRILTLNKFGKGNVSFIEEFYSTLDQVEKVENSVTDEFARIRLEVDENLKEKTKAQKKVQEQEQEIKNNRIIITLISGITILILIVLYLIWQSSKYRRELYKEFSHRTKQNLTSIKRGISKLKTNDKSNSHVKELEASTESQLILHSLLEQSNYHTHVDLNDYCSILINTLIFIYPDYKVSSHFELTPIKITSKKASLIGKIISEFITNAFKHGFSVRKENNIDIVLNVSDKKVINIYVSTNGKRWDPKSAMGKGDGMILMYSLSKKIPAELYIINEDNKTKLNLKLKID</sequence>
<evidence type="ECO:0000313" key="4">
    <source>
        <dbReference type="Proteomes" id="UP000307602"/>
    </source>
</evidence>
<evidence type="ECO:0000313" key="3">
    <source>
        <dbReference type="EMBL" id="TGV01802.1"/>
    </source>
</evidence>
<dbReference type="InterPro" id="IPR036890">
    <property type="entry name" value="HATPase_C_sf"/>
</dbReference>
<accession>A0A4S1DWF4</accession>
<dbReference type="EMBL" id="SRSO01000020">
    <property type="protein sequence ID" value="TGV01802.1"/>
    <property type="molecule type" value="Genomic_DNA"/>
</dbReference>
<evidence type="ECO:0008006" key="5">
    <source>
        <dbReference type="Google" id="ProtNLM"/>
    </source>
</evidence>
<dbReference type="SMART" id="SM00028">
    <property type="entry name" value="TPR"/>
    <property type="match status" value="3"/>
</dbReference>
<dbReference type="InterPro" id="IPR019734">
    <property type="entry name" value="TPR_rpt"/>
</dbReference>
<name>A0A4S1DWF4_9FLAO</name>
<dbReference type="Proteomes" id="UP000307602">
    <property type="component" value="Unassembled WGS sequence"/>
</dbReference>
<feature type="transmembrane region" description="Helical" evidence="2">
    <location>
        <begin position="404"/>
        <end position="424"/>
    </location>
</feature>
<dbReference type="SUPFAM" id="SSF48452">
    <property type="entry name" value="TPR-like"/>
    <property type="match status" value="2"/>
</dbReference>
<dbReference type="SUPFAM" id="SSF55874">
    <property type="entry name" value="ATPase domain of HSP90 chaperone/DNA topoisomerase II/histidine kinase"/>
    <property type="match status" value="1"/>
</dbReference>
<dbReference type="AlphaFoldDB" id="A0A4S1DWF4"/>
<protein>
    <recommendedName>
        <fullName evidence="5">Tetratricopeptide repeat protein</fullName>
    </recommendedName>
</protein>